<name>A0A840HWJ7_9SPHN</name>
<sequence>MKDSVSLRRRAVALMREAIAMLDETREDVAAVHLQMAIDVAERIPPMKPGDELPDERCGASTSVPQLVADPALVRAIGGALAVFATLLARRGGSSVEEVADLLGIYALATQETSDDEGLIIACWGAILRDVAEAQRGEPMQRR</sequence>
<evidence type="ECO:0000313" key="1">
    <source>
        <dbReference type="EMBL" id="MBB4642712.1"/>
    </source>
</evidence>
<proteinExistence type="predicted"/>
<evidence type="ECO:0000313" key="2">
    <source>
        <dbReference type="Proteomes" id="UP000575068"/>
    </source>
</evidence>
<protein>
    <submittedName>
        <fullName evidence="1">Uncharacterized protein</fullName>
    </submittedName>
</protein>
<accession>A0A840HWJ7</accession>
<dbReference type="AlphaFoldDB" id="A0A840HWJ7"/>
<reference evidence="1 2" key="1">
    <citation type="submission" date="2020-08" db="EMBL/GenBank/DDBJ databases">
        <title>Genomic Encyclopedia of Type Strains, Phase IV (KMG-IV): sequencing the most valuable type-strain genomes for metagenomic binning, comparative biology and taxonomic classification.</title>
        <authorList>
            <person name="Goeker M."/>
        </authorList>
    </citation>
    <scope>NUCLEOTIDE SEQUENCE [LARGE SCALE GENOMIC DNA]</scope>
    <source>
        <strain evidence="1 2">DSM 7465</strain>
    </source>
</reference>
<dbReference type="EMBL" id="JACHOV010000013">
    <property type="protein sequence ID" value="MBB4642712.1"/>
    <property type="molecule type" value="Genomic_DNA"/>
</dbReference>
<keyword evidence="2" id="KW-1185">Reference proteome</keyword>
<dbReference type="RefSeq" id="WP_246415024.1">
    <property type="nucleotide sequence ID" value="NZ_JACHOV010000013.1"/>
</dbReference>
<comment type="caution">
    <text evidence="1">The sequence shown here is derived from an EMBL/GenBank/DDBJ whole genome shotgun (WGS) entry which is preliminary data.</text>
</comment>
<organism evidence="1 2">
    <name type="scientific">Rhizorhapis suberifaciens</name>
    <name type="common">corky root of lettuce</name>
    <dbReference type="NCBI Taxonomy" id="13656"/>
    <lineage>
        <taxon>Bacteria</taxon>
        <taxon>Pseudomonadati</taxon>
        <taxon>Pseudomonadota</taxon>
        <taxon>Alphaproteobacteria</taxon>
        <taxon>Sphingomonadales</taxon>
        <taxon>Sphingomonadaceae</taxon>
        <taxon>Rhizorhapis</taxon>
    </lineage>
</organism>
<gene>
    <name evidence="1" type="ORF">HNQ99_003048</name>
</gene>
<dbReference type="Proteomes" id="UP000575068">
    <property type="component" value="Unassembled WGS sequence"/>
</dbReference>